<evidence type="ECO:0000256" key="1">
    <source>
        <dbReference type="SAM" id="Phobius"/>
    </source>
</evidence>
<feature type="transmembrane region" description="Helical" evidence="1">
    <location>
        <begin position="52"/>
        <end position="70"/>
    </location>
</feature>
<evidence type="ECO:0000313" key="3">
    <source>
        <dbReference type="Proteomes" id="UP000324222"/>
    </source>
</evidence>
<dbReference type="EMBL" id="VSRR010033103">
    <property type="protein sequence ID" value="MPC71556.1"/>
    <property type="molecule type" value="Genomic_DNA"/>
</dbReference>
<gene>
    <name evidence="2" type="ORF">E2C01_065834</name>
</gene>
<name>A0A5B7HNN0_PORTR</name>
<dbReference type="Proteomes" id="UP000324222">
    <property type="component" value="Unassembled WGS sequence"/>
</dbReference>
<keyword evidence="1" id="KW-0472">Membrane</keyword>
<reference evidence="2 3" key="1">
    <citation type="submission" date="2019-05" db="EMBL/GenBank/DDBJ databases">
        <title>Another draft genome of Portunus trituberculatus and its Hox gene families provides insights of decapod evolution.</title>
        <authorList>
            <person name="Jeong J.-H."/>
            <person name="Song I."/>
            <person name="Kim S."/>
            <person name="Choi T."/>
            <person name="Kim D."/>
            <person name="Ryu S."/>
            <person name="Kim W."/>
        </authorList>
    </citation>
    <scope>NUCLEOTIDE SEQUENCE [LARGE SCALE GENOMIC DNA]</scope>
    <source>
        <tissue evidence="2">Muscle</tissue>
    </source>
</reference>
<organism evidence="2 3">
    <name type="scientific">Portunus trituberculatus</name>
    <name type="common">Swimming crab</name>
    <name type="synonym">Neptunus trituberculatus</name>
    <dbReference type="NCBI Taxonomy" id="210409"/>
    <lineage>
        <taxon>Eukaryota</taxon>
        <taxon>Metazoa</taxon>
        <taxon>Ecdysozoa</taxon>
        <taxon>Arthropoda</taxon>
        <taxon>Crustacea</taxon>
        <taxon>Multicrustacea</taxon>
        <taxon>Malacostraca</taxon>
        <taxon>Eumalacostraca</taxon>
        <taxon>Eucarida</taxon>
        <taxon>Decapoda</taxon>
        <taxon>Pleocyemata</taxon>
        <taxon>Brachyura</taxon>
        <taxon>Eubrachyura</taxon>
        <taxon>Portunoidea</taxon>
        <taxon>Portunidae</taxon>
        <taxon>Portuninae</taxon>
        <taxon>Portunus</taxon>
    </lineage>
</organism>
<feature type="transmembrane region" description="Helical" evidence="1">
    <location>
        <begin position="20"/>
        <end position="40"/>
    </location>
</feature>
<comment type="caution">
    <text evidence="2">The sequence shown here is derived from an EMBL/GenBank/DDBJ whole genome shotgun (WGS) entry which is preliminary data.</text>
</comment>
<evidence type="ECO:0000313" key="2">
    <source>
        <dbReference type="EMBL" id="MPC71556.1"/>
    </source>
</evidence>
<feature type="transmembrane region" description="Helical" evidence="1">
    <location>
        <begin position="122"/>
        <end position="143"/>
    </location>
</feature>
<feature type="transmembrane region" description="Helical" evidence="1">
    <location>
        <begin position="91"/>
        <end position="110"/>
    </location>
</feature>
<keyword evidence="1" id="KW-0812">Transmembrane</keyword>
<accession>A0A5B7HNN0</accession>
<proteinExistence type="predicted"/>
<sequence>MTFPLSNAFHFSTVLFGKLYFPISFTHCLILIFFSCPLVLPSASVNSTRSSLSIFSISFTIIYIVIRSLQSLLSYKIRSPISFSRSPYVRSFNSCAIFVAIFCILSNFLVSFLELGDHTTAAYSSLGCIMLMIFFHHIFIHVMKCHSYISQYLVCLSGPKYLGCVFIRTQISWLCVYQDPNILVVCLSGPKYLVHQGSDFLVSSLKRSFAL</sequence>
<protein>
    <submittedName>
        <fullName evidence="2">Uncharacterized protein</fullName>
    </submittedName>
</protein>
<keyword evidence="3" id="KW-1185">Reference proteome</keyword>
<keyword evidence="1" id="KW-1133">Transmembrane helix</keyword>
<dbReference type="AlphaFoldDB" id="A0A5B7HNN0"/>